<evidence type="ECO:0000259" key="3">
    <source>
        <dbReference type="PROSITE" id="PS51186"/>
    </source>
</evidence>
<dbReference type="PANTHER" id="PTHR43420">
    <property type="entry name" value="ACETYLTRANSFERASE"/>
    <property type="match status" value="1"/>
</dbReference>
<dbReference type="EMBL" id="CP017781">
    <property type="protein sequence ID" value="AOZ70338.1"/>
    <property type="molecule type" value="Genomic_DNA"/>
</dbReference>
<keyword evidence="2" id="KW-0012">Acyltransferase</keyword>
<accession>A0A1D9MEW8</accession>
<keyword evidence="1 4" id="KW-0808">Transferase</keyword>
<dbReference type="PROSITE" id="PS51186">
    <property type="entry name" value="GNAT"/>
    <property type="match status" value="1"/>
</dbReference>
<protein>
    <submittedName>
        <fullName evidence="4">GNAT family N-acetyltransferase</fullName>
    </submittedName>
</protein>
<dbReference type="Gene3D" id="3.40.630.30">
    <property type="match status" value="1"/>
</dbReference>
<dbReference type="SUPFAM" id="SSF55729">
    <property type="entry name" value="Acyl-CoA N-acyltransferases (Nat)"/>
    <property type="match status" value="1"/>
</dbReference>
<evidence type="ECO:0000313" key="4">
    <source>
        <dbReference type="EMBL" id="AOZ70338.1"/>
    </source>
</evidence>
<gene>
    <name evidence="4" type="ORF">LPB142_14245</name>
</gene>
<dbReference type="KEGG" id="rhp:LPB142_14245"/>
<dbReference type="GO" id="GO:0016747">
    <property type="term" value="F:acyltransferase activity, transferring groups other than amino-acyl groups"/>
    <property type="evidence" value="ECO:0007669"/>
    <property type="project" value="InterPro"/>
</dbReference>
<keyword evidence="5" id="KW-1185">Reference proteome</keyword>
<dbReference type="InterPro" id="IPR016181">
    <property type="entry name" value="Acyl_CoA_acyltransferase"/>
</dbReference>
<evidence type="ECO:0000256" key="1">
    <source>
        <dbReference type="ARBA" id="ARBA00022679"/>
    </source>
</evidence>
<proteinExistence type="predicted"/>
<evidence type="ECO:0000256" key="2">
    <source>
        <dbReference type="ARBA" id="ARBA00023315"/>
    </source>
</evidence>
<dbReference type="InterPro" id="IPR050680">
    <property type="entry name" value="YpeA/RimI_acetyltransf"/>
</dbReference>
<dbReference type="InterPro" id="IPR000182">
    <property type="entry name" value="GNAT_dom"/>
</dbReference>
<dbReference type="Proteomes" id="UP000176562">
    <property type="component" value="Chromosome"/>
</dbReference>
<dbReference type="CDD" id="cd04301">
    <property type="entry name" value="NAT_SF"/>
    <property type="match status" value="1"/>
</dbReference>
<organism evidence="4 5">
    <name type="scientific">Rhodobacter xanthinilyticus</name>
    <dbReference type="NCBI Taxonomy" id="1850250"/>
    <lineage>
        <taxon>Bacteria</taxon>
        <taxon>Pseudomonadati</taxon>
        <taxon>Pseudomonadota</taxon>
        <taxon>Alphaproteobacteria</taxon>
        <taxon>Rhodobacterales</taxon>
        <taxon>Rhodobacter group</taxon>
        <taxon>Rhodobacter</taxon>
    </lineage>
</organism>
<dbReference type="Pfam" id="PF00583">
    <property type="entry name" value="Acetyltransf_1"/>
    <property type="match status" value="1"/>
</dbReference>
<reference evidence="4 5" key="1">
    <citation type="submission" date="2016-10" db="EMBL/GenBank/DDBJ databases">
        <title>Rhodobacter sp. LPB0142, isolated from sea water.</title>
        <authorList>
            <person name="Kim E."/>
            <person name="Yi H."/>
        </authorList>
    </citation>
    <scope>NUCLEOTIDE SEQUENCE [LARGE SCALE GENOMIC DNA]</scope>
    <source>
        <strain evidence="4 5">LPB0142</strain>
    </source>
</reference>
<sequence length="247" mass="25804">MSSVAPLSLPEAFALIDATWPAAAVHQLGPFTLREGRGAGSRVSSASLEAPYTQADLEAVIAAHRALGQVPKFQIRPGLPGNDALDADLAARGYEVADATVIHTAPVETLAGEVPPVTAFAHWPPLAIARELWESAGIGAARQAVMARAAGPKACVLGRKQDRAAGAMFIGLSGERAMIHALVVLPEVRRLGLARAMIHEGARWAAEAGAREIALVVTRANAGANALYLSMGMVEAGGYHYRREANP</sequence>
<dbReference type="STRING" id="1850250.LPB142_14245"/>
<feature type="domain" description="N-acetyltransferase" evidence="3">
    <location>
        <begin position="112"/>
        <end position="247"/>
    </location>
</feature>
<name>A0A1D9MEW8_9RHOB</name>
<dbReference type="RefSeq" id="WP_071166749.1">
    <property type="nucleotide sequence ID" value="NZ_CP017781.1"/>
</dbReference>
<evidence type="ECO:0000313" key="5">
    <source>
        <dbReference type="Proteomes" id="UP000176562"/>
    </source>
</evidence>
<dbReference type="AlphaFoldDB" id="A0A1D9MEW8"/>